<dbReference type="InterPro" id="IPR011993">
    <property type="entry name" value="PH-like_dom_sf"/>
</dbReference>
<comment type="subcellular location">
    <subcellularLocation>
        <location evidence="1">Cytoplasm</location>
    </subcellularLocation>
</comment>
<evidence type="ECO:0000256" key="1">
    <source>
        <dbReference type="ARBA" id="ARBA00004496"/>
    </source>
</evidence>
<sequence length="791" mass="89416">MVTNKREFSKGRSGRSKTTDVIPQTIFIPGVTKPEKVADKTADQTPQIESDDEPDSDLEIPTEMPSLKDMIAAKTYNHLRGKDRKRLDTINELVHTERTHVRTLKVLQKVFYKPWMKSKIEYESVGKLLFPNLDELIRIHKSLVQAMLDKREDGYVNEIGDVLLNRFDDQPGEEAKEAFAKFCQGQNHALEQLKIKQKDKRKLDEFIQQCESNPLCRKLSLQGIISSSYQRLTKYPLFIEGLIKATPASNPDHPRLKKVLMICKRILEYVNQAVKEYEDKQRLADFSRKIDKSPLEKSSHKGVEEFKNLDVTQHKLVFDGPLTWRMNQTKHIDLHALLLEDLLVLLQKQDDKYVLKCQSMSMKGYQDNKTTHSPVLKLSTVLTRNVATDKKAFFVVGTSDIGPQIYELVAATMVERKNWFKNITEAIETCKGKERGRRNAVVVTSTMKASSDVLDQENGESEPKEKDDVESEKNDNEKTEDGIKKESDASEEKEKDSEESSEPLSKDHLHLDIPSRDRSPSVDDLKNEISVDSPRKNVHSDAPVFSDDFDTDGSTEGFKKNSPDDCSDASEGSSRSSVELIELLKQKDEEIRKLLDEKSRLVEEIRGTSSSEGLATYGLDSDKSQDARNLVVDSILEANHITDAVTSILSPSEKALNAEENPLPPQQQLATSTAKLNECLTRLLNVIADRDMNREKLQCDLQYYKAQIHKLEQERSPRSSNPSHSDDTFLPNCDGQPGNWDAGLTVPNNFNDLSRAGRSSSFSGCSESSRSSRGSNRNSFGMTELTDQVDV</sequence>
<proteinExistence type="predicted"/>
<evidence type="ECO:0000256" key="2">
    <source>
        <dbReference type="ARBA" id="ARBA00022490"/>
    </source>
</evidence>
<evidence type="ECO:0000256" key="4">
    <source>
        <dbReference type="ARBA" id="ARBA00023054"/>
    </source>
</evidence>
<dbReference type="OrthoDB" id="2272012at2759"/>
<protein>
    <submittedName>
        <fullName evidence="7">Rho guanine nucleotide exchange factor 11-like isoform X2</fullName>
    </submittedName>
</protein>
<dbReference type="PROSITE" id="PS50010">
    <property type="entry name" value="DH_2"/>
    <property type="match status" value="1"/>
</dbReference>
<dbReference type="GO" id="GO:0005737">
    <property type="term" value="C:cytoplasm"/>
    <property type="evidence" value="ECO:0007669"/>
    <property type="project" value="UniProtKB-SubCell"/>
</dbReference>
<dbReference type="Pfam" id="PF00621">
    <property type="entry name" value="RhoGEF"/>
    <property type="match status" value="1"/>
</dbReference>
<evidence type="ECO:0000256" key="5">
    <source>
        <dbReference type="SAM" id="Coils"/>
    </source>
</evidence>
<dbReference type="InterPro" id="IPR041020">
    <property type="entry name" value="PH_16"/>
</dbReference>
<dbReference type="Pfam" id="PF17838">
    <property type="entry name" value="PH_16"/>
    <property type="match status" value="1"/>
</dbReference>
<dbReference type="InterPro" id="IPR035899">
    <property type="entry name" value="DBL_dom_sf"/>
</dbReference>
<dbReference type="SMART" id="SM00233">
    <property type="entry name" value="PH"/>
    <property type="match status" value="1"/>
</dbReference>
<dbReference type="GO" id="GO:0007186">
    <property type="term" value="P:G protein-coupled receptor signaling pathway"/>
    <property type="evidence" value="ECO:0007669"/>
    <property type="project" value="TreeGrafter"/>
</dbReference>
<dbReference type="SUPFAM" id="SSF48065">
    <property type="entry name" value="DBL homology domain (DH-domain)"/>
    <property type="match status" value="1"/>
</dbReference>
<dbReference type="GO" id="GO:0005085">
    <property type="term" value="F:guanyl-nucleotide exchange factor activity"/>
    <property type="evidence" value="ECO:0007669"/>
    <property type="project" value="InterPro"/>
</dbReference>
<dbReference type="InterPro" id="IPR000219">
    <property type="entry name" value="DH_dom"/>
</dbReference>
<keyword evidence="2" id="KW-0963">Cytoplasm</keyword>
<feature type="region of interest" description="Disordered" evidence="6">
    <location>
        <begin position="712"/>
        <end position="791"/>
    </location>
</feature>
<evidence type="ECO:0000256" key="3">
    <source>
        <dbReference type="ARBA" id="ARBA00022553"/>
    </source>
</evidence>
<dbReference type="Gene3D" id="1.20.900.10">
    <property type="entry name" value="Dbl homology (DH) domain"/>
    <property type="match status" value="1"/>
</dbReference>
<organism evidence="7 8">
    <name type="scientific">Paramuricea clavata</name>
    <name type="common">Red gorgonian</name>
    <name type="synonym">Violescent sea-whip</name>
    <dbReference type="NCBI Taxonomy" id="317549"/>
    <lineage>
        <taxon>Eukaryota</taxon>
        <taxon>Metazoa</taxon>
        <taxon>Cnidaria</taxon>
        <taxon>Anthozoa</taxon>
        <taxon>Octocorallia</taxon>
        <taxon>Malacalcyonacea</taxon>
        <taxon>Plexauridae</taxon>
        <taxon>Paramuricea</taxon>
    </lineage>
</organism>
<dbReference type="Proteomes" id="UP001152795">
    <property type="component" value="Unassembled WGS sequence"/>
</dbReference>
<keyword evidence="8" id="KW-1185">Reference proteome</keyword>
<evidence type="ECO:0000256" key="6">
    <source>
        <dbReference type="SAM" id="MobiDB-lite"/>
    </source>
</evidence>
<evidence type="ECO:0000313" key="8">
    <source>
        <dbReference type="Proteomes" id="UP001152795"/>
    </source>
</evidence>
<dbReference type="PANTHER" id="PTHR45872:SF2">
    <property type="entry name" value="RHO GUANINE NUCLEOTIDE EXCHANGE FACTOR 2, ISOFORM D"/>
    <property type="match status" value="1"/>
</dbReference>
<feature type="compositionally biased region" description="Low complexity" evidence="6">
    <location>
        <begin position="754"/>
        <end position="781"/>
    </location>
</feature>
<name>A0A7D9EKE4_PARCT</name>
<feature type="compositionally biased region" description="Basic and acidic residues" evidence="6">
    <location>
        <begin position="33"/>
        <end position="42"/>
    </location>
</feature>
<evidence type="ECO:0000313" key="7">
    <source>
        <dbReference type="EMBL" id="CAB4011600.1"/>
    </source>
</evidence>
<accession>A0A7D9EKE4</accession>
<dbReference type="InterPro" id="IPR001849">
    <property type="entry name" value="PH_domain"/>
</dbReference>
<dbReference type="EMBL" id="CACRXK020007204">
    <property type="protein sequence ID" value="CAB4011600.1"/>
    <property type="molecule type" value="Genomic_DNA"/>
</dbReference>
<dbReference type="GO" id="GO:0001664">
    <property type="term" value="F:G protein-coupled receptor binding"/>
    <property type="evidence" value="ECO:0007669"/>
    <property type="project" value="TreeGrafter"/>
</dbReference>
<dbReference type="AlphaFoldDB" id="A0A7D9EKE4"/>
<reference evidence="7" key="1">
    <citation type="submission" date="2020-04" db="EMBL/GenBank/DDBJ databases">
        <authorList>
            <person name="Alioto T."/>
            <person name="Alioto T."/>
            <person name="Gomez Garrido J."/>
        </authorList>
    </citation>
    <scope>NUCLEOTIDE SEQUENCE</scope>
    <source>
        <strain evidence="7">A484AB</strain>
    </source>
</reference>
<feature type="region of interest" description="Disordered" evidence="6">
    <location>
        <begin position="443"/>
        <end position="576"/>
    </location>
</feature>
<dbReference type="Gene3D" id="2.30.29.30">
    <property type="entry name" value="Pleckstrin-homology domain (PH domain)/Phosphotyrosine-binding domain (PTB)"/>
    <property type="match status" value="1"/>
</dbReference>
<dbReference type="SUPFAM" id="SSF50729">
    <property type="entry name" value="PH domain-like"/>
    <property type="match status" value="1"/>
</dbReference>
<feature type="compositionally biased region" description="Basic and acidic residues" evidence="6">
    <location>
        <begin position="1"/>
        <end position="10"/>
    </location>
</feature>
<keyword evidence="4 5" id="KW-0175">Coiled coil</keyword>
<dbReference type="PROSITE" id="PS50003">
    <property type="entry name" value="PH_DOMAIN"/>
    <property type="match status" value="1"/>
</dbReference>
<gene>
    <name evidence="7" type="ORF">PACLA_8A012707</name>
</gene>
<feature type="compositionally biased region" description="Basic and acidic residues" evidence="6">
    <location>
        <begin position="461"/>
        <end position="539"/>
    </location>
</feature>
<feature type="compositionally biased region" description="Acidic residues" evidence="6">
    <location>
        <begin position="49"/>
        <end position="58"/>
    </location>
</feature>
<dbReference type="CDD" id="cd00160">
    <property type="entry name" value="RhoGEF"/>
    <property type="match status" value="1"/>
</dbReference>
<keyword evidence="3" id="KW-0597">Phosphoprotein</keyword>
<feature type="region of interest" description="Disordered" evidence="6">
    <location>
        <begin position="1"/>
        <end position="58"/>
    </location>
</feature>
<dbReference type="SMART" id="SM00325">
    <property type="entry name" value="RhoGEF"/>
    <property type="match status" value="1"/>
</dbReference>
<dbReference type="PANTHER" id="PTHR45872">
    <property type="entry name" value="RHO GUANINE NUCLEOTIDE EXCHANGE FACTOR 2, ISOFORM D"/>
    <property type="match status" value="1"/>
</dbReference>
<comment type="caution">
    <text evidence="7">The sequence shown here is derived from an EMBL/GenBank/DDBJ whole genome shotgun (WGS) entry which is preliminary data.</text>
</comment>
<feature type="coiled-coil region" evidence="5">
    <location>
        <begin position="577"/>
        <end position="604"/>
    </location>
</feature>